<accession>Q22AP3</accession>
<dbReference type="Proteomes" id="UP000009168">
    <property type="component" value="Unassembled WGS sequence"/>
</dbReference>
<proteinExistence type="predicted"/>
<dbReference type="SUPFAM" id="SSF81383">
    <property type="entry name" value="F-box domain"/>
    <property type="match status" value="1"/>
</dbReference>
<dbReference type="HOGENOM" id="CLU_1067433_0_0_1"/>
<dbReference type="GeneID" id="7846410"/>
<reference evidence="3" key="1">
    <citation type="journal article" date="2006" name="PLoS Biol.">
        <title>Macronuclear genome sequence of the ciliate Tetrahymena thermophila, a model eukaryote.</title>
        <authorList>
            <person name="Eisen J.A."/>
            <person name="Coyne R.S."/>
            <person name="Wu M."/>
            <person name="Wu D."/>
            <person name="Thiagarajan M."/>
            <person name="Wortman J.R."/>
            <person name="Badger J.H."/>
            <person name="Ren Q."/>
            <person name="Amedeo P."/>
            <person name="Jones K.M."/>
            <person name="Tallon L.J."/>
            <person name="Delcher A.L."/>
            <person name="Salzberg S.L."/>
            <person name="Silva J.C."/>
            <person name="Haas B.J."/>
            <person name="Majoros W.H."/>
            <person name="Farzad M."/>
            <person name="Carlton J.M."/>
            <person name="Smith R.K. Jr."/>
            <person name="Garg J."/>
            <person name="Pearlman R.E."/>
            <person name="Karrer K.M."/>
            <person name="Sun L."/>
            <person name="Manning G."/>
            <person name="Elde N.C."/>
            <person name="Turkewitz A.P."/>
            <person name="Asai D.J."/>
            <person name="Wilkes D.E."/>
            <person name="Wang Y."/>
            <person name="Cai H."/>
            <person name="Collins K."/>
            <person name="Stewart B.A."/>
            <person name="Lee S.R."/>
            <person name="Wilamowska K."/>
            <person name="Weinberg Z."/>
            <person name="Ruzzo W.L."/>
            <person name="Wloga D."/>
            <person name="Gaertig J."/>
            <person name="Frankel J."/>
            <person name="Tsao C.-C."/>
            <person name="Gorovsky M.A."/>
            <person name="Keeling P.J."/>
            <person name="Waller R.F."/>
            <person name="Patron N.J."/>
            <person name="Cherry J.M."/>
            <person name="Stover N.A."/>
            <person name="Krieger C.J."/>
            <person name="del Toro C."/>
            <person name="Ryder H.F."/>
            <person name="Williamson S.C."/>
            <person name="Barbeau R.A."/>
            <person name="Hamilton E.P."/>
            <person name="Orias E."/>
        </authorList>
    </citation>
    <scope>NUCLEOTIDE SEQUENCE [LARGE SCALE GENOMIC DNA]</scope>
    <source>
        <strain evidence="3">SB210</strain>
    </source>
</reference>
<dbReference type="EMBL" id="GG662520">
    <property type="protein sequence ID" value="EAR82351.2"/>
    <property type="molecule type" value="Genomic_DNA"/>
</dbReference>
<organism evidence="2 3">
    <name type="scientific">Tetrahymena thermophila (strain SB210)</name>
    <dbReference type="NCBI Taxonomy" id="312017"/>
    <lineage>
        <taxon>Eukaryota</taxon>
        <taxon>Sar</taxon>
        <taxon>Alveolata</taxon>
        <taxon>Ciliophora</taxon>
        <taxon>Intramacronucleata</taxon>
        <taxon>Oligohymenophorea</taxon>
        <taxon>Hymenostomatida</taxon>
        <taxon>Tetrahymenina</taxon>
        <taxon>Tetrahymenidae</taxon>
        <taxon>Tetrahymena</taxon>
    </lineage>
</organism>
<protein>
    <submittedName>
        <fullName evidence="2">F-box protein</fullName>
    </submittedName>
</protein>
<gene>
    <name evidence="2" type="ORF">TTHERM_01179820</name>
</gene>
<evidence type="ECO:0000313" key="2">
    <source>
        <dbReference type="EMBL" id="EAR82351.2"/>
    </source>
</evidence>
<dbReference type="InterPro" id="IPR036047">
    <property type="entry name" value="F-box-like_dom_sf"/>
</dbReference>
<dbReference type="CDD" id="cd09917">
    <property type="entry name" value="F-box_SF"/>
    <property type="match status" value="1"/>
</dbReference>
<keyword evidence="1" id="KW-0175">Coiled coil</keyword>
<evidence type="ECO:0000256" key="1">
    <source>
        <dbReference type="SAM" id="Coils"/>
    </source>
</evidence>
<dbReference type="AlphaFoldDB" id="Q22AP3"/>
<dbReference type="InParanoid" id="Q22AP3"/>
<sequence length="507" mass="60542">MSVYNDVEISKLKEDVNSLAATLKKVKWDIDTQRNQAKQLNQNQSEIPTLFKFKKTFLLSRIFIFLSDQDIMVLALVNKSLYKLIYSPIGYKILFFTRSQYAQRRLVQVLQNDELDKQKKIQNQGSGLDSSSVTALMERFNSAKYESGEDFEAQLMTFKHTMQILADELHKKIQQNANLQDNIKNISDELFQEKTNHDKYVTKIKILNDKVLQLENQVEGQQKESLHQQEQQMAELLQLQGQKKKLHEENEQLIAQNSLIEQKVIYQAQQIYFQFNIFFISLQKHRVNSSKFKKLKIYTQNLQKILEIQLQMQIIDFNLRNSQLVLLYIQQYINKKMSNLFNYSYFLQFKVNKIKINTQLVKKKDQQYDKIFLLLIEIQKQLQIISINLLIKARINRLNISYQIQQVNLSESLYFMIERYCFIKFLFTNLIINKIVFNFDIQKLFSSNRQKIQNFVQQKIFYFLAKKSLFFLIKFKFFLFIKKKQSKNNIFKILKLIILRAKSINSQ</sequence>
<keyword evidence="3" id="KW-1185">Reference proteome</keyword>
<evidence type="ECO:0000313" key="3">
    <source>
        <dbReference type="Proteomes" id="UP000009168"/>
    </source>
</evidence>
<dbReference type="KEGG" id="tet:TTHERM_01179820"/>
<dbReference type="RefSeq" id="XP_001030014.2">
    <property type="nucleotide sequence ID" value="XM_001030014.2"/>
</dbReference>
<feature type="coiled-coil region" evidence="1">
    <location>
        <begin position="162"/>
        <end position="263"/>
    </location>
</feature>
<name>Q22AP3_TETTS</name>